<name>A0A9W4UJZ1_9PLEO</name>
<keyword evidence="2" id="KW-1185">Reference proteome</keyword>
<dbReference type="AlphaFoldDB" id="A0A9W4UJZ1"/>
<proteinExistence type="predicted"/>
<sequence length="157" mass="17637">MMLRGWWIPYPKREGLKRNWTPLLSTLGSIVSVDVRTTVKFGCVPSPSSSPVQLFVVHSFLSDLSDQPSASYCFLSLSVPSHHGPSHDHPSALFTICNFSSHARCICCAAPPGRLTRYLRWCRRSQHIPLVRCEHTDSLLRRLGVIFKTASWLSMGV</sequence>
<reference evidence="1" key="1">
    <citation type="submission" date="2023-01" db="EMBL/GenBank/DDBJ databases">
        <authorList>
            <person name="Van Ghelder C."/>
            <person name="Rancurel C."/>
        </authorList>
    </citation>
    <scope>NUCLEOTIDE SEQUENCE</scope>
    <source>
        <strain evidence="1">CNCM I-4278</strain>
    </source>
</reference>
<protein>
    <submittedName>
        <fullName evidence="1">Uncharacterized protein</fullName>
    </submittedName>
</protein>
<dbReference type="Proteomes" id="UP001152607">
    <property type="component" value="Unassembled WGS sequence"/>
</dbReference>
<organism evidence="1 2">
    <name type="scientific">Periconia digitata</name>
    <dbReference type="NCBI Taxonomy" id="1303443"/>
    <lineage>
        <taxon>Eukaryota</taxon>
        <taxon>Fungi</taxon>
        <taxon>Dikarya</taxon>
        <taxon>Ascomycota</taxon>
        <taxon>Pezizomycotina</taxon>
        <taxon>Dothideomycetes</taxon>
        <taxon>Pleosporomycetidae</taxon>
        <taxon>Pleosporales</taxon>
        <taxon>Massarineae</taxon>
        <taxon>Periconiaceae</taxon>
        <taxon>Periconia</taxon>
    </lineage>
</organism>
<evidence type="ECO:0000313" key="2">
    <source>
        <dbReference type="Proteomes" id="UP001152607"/>
    </source>
</evidence>
<comment type="caution">
    <text evidence="1">The sequence shown here is derived from an EMBL/GenBank/DDBJ whole genome shotgun (WGS) entry which is preliminary data.</text>
</comment>
<accession>A0A9W4UJZ1</accession>
<dbReference type="EMBL" id="CAOQHR010000007">
    <property type="protein sequence ID" value="CAI6337059.1"/>
    <property type="molecule type" value="Genomic_DNA"/>
</dbReference>
<gene>
    <name evidence="1" type="ORF">PDIGIT_LOCUS10166</name>
</gene>
<evidence type="ECO:0000313" key="1">
    <source>
        <dbReference type="EMBL" id="CAI6337059.1"/>
    </source>
</evidence>